<comment type="caution">
    <text evidence="7">The sequence shown here is derived from an EMBL/GenBank/DDBJ whole genome shotgun (WGS) entry which is preliminary data.</text>
</comment>
<dbReference type="InterPro" id="IPR002781">
    <property type="entry name" value="TM_pro_TauE-like"/>
</dbReference>
<organism evidence="7 8">
    <name type="scientific">Pseudomonas syringae pv. coriandricola</name>
    <dbReference type="NCBI Taxonomy" id="264453"/>
    <lineage>
        <taxon>Bacteria</taxon>
        <taxon>Pseudomonadati</taxon>
        <taxon>Pseudomonadota</taxon>
        <taxon>Gammaproteobacteria</taxon>
        <taxon>Pseudomonadales</taxon>
        <taxon>Pseudomonadaceae</taxon>
        <taxon>Pseudomonas</taxon>
    </lineage>
</organism>
<keyword evidence="3 6" id="KW-0812">Transmembrane</keyword>
<evidence type="ECO:0000313" key="7">
    <source>
        <dbReference type="EMBL" id="RMN10891.1"/>
    </source>
</evidence>
<accession>A0A0P9M7Q7</accession>
<keyword evidence="6" id="KW-1003">Cell membrane</keyword>
<protein>
    <recommendedName>
        <fullName evidence="6">Probable membrane transporter protein</fullName>
    </recommendedName>
</protein>
<sequence length="69" mass="6955">MGLTRLVMEAGNLGFVVAGLVVGFIVGMTGVGGGSLMTPILLWFGINPATAVGTDLLYAAITGGVRNFV</sequence>
<comment type="similarity">
    <text evidence="2 6">Belongs to the 4-toluene sulfonate uptake permease (TSUP) (TC 2.A.102) family.</text>
</comment>
<dbReference type="AlphaFoldDB" id="A0A0P9M7Q7"/>
<keyword evidence="5 6" id="KW-0472">Membrane</keyword>
<evidence type="ECO:0000256" key="4">
    <source>
        <dbReference type="ARBA" id="ARBA00022989"/>
    </source>
</evidence>
<feature type="transmembrane region" description="Helical" evidence="6">
    <location>
        <begin position="40"/>
        <end position="61"/>
    </location>
</feature>
<dbReference type="Proteomes" id="UP000271468">
    <property type="component" value="Unassembled WGS sequence"/>
</dbReference>
<name>A0A0P9M7Q7_9PSED</name>
<feature type="transmembrane region" description="Helical" evidence="6">
    <location>
        <begin position="12"/>
        <end position="34"/>
    </location>
</feature>
<evidence type="ECO:0000256" key="3">
    <source>
        <dbReference type="ARBA" id="ARBA00022692"/>
    </source>
</evidence>
<gene>
    <name evidence="7" type="ORF">ALQ65_05007</name>
</gene>
<proteinExistence type="inferred from homology"/>
<reference evidence="7 8" key="1">
    <citation type="submission" date="2018-08" db="EMBL/GenBank/DDBJ databases">
        <title>Recombination of ecologically and evolutionarily significant loci maintains genetic cohesion in the Pseudomonas syringae species complex.</title>
        <authorList>
            <person name="Dillon M."/>
            <person name="Thakur S."/>
            <person name="Almeida R.N.D."/>
            <person name="Weir B.S."/>
            <person name="Guttman D.S."/>
        </authorList>
    </citation>
    <scope>NUCLEOTIDE SEQUENCE [LARGE SCALE GENOMIC DNA]</scope>
    <source>
        <strain evidence="7 8">ICMP 12341</strain>
    </source>
</reference>
<evidence type="ECO:0000256" key="1">
    <source>
        <dbReference type="ARBA" id="ARBA00004141"/>
    </source>
</evidence>
<keyword evidence="4 6" id="KW-1133">Transmembrane helix</keyword>
<dbReference type="EMBL" id="RBOV01000226">
    <property type="protein sequence ID" value="RMN10891.1"/>
    <property type="molecule type" value="Genomic_DNA"/>
</dbReference>
<evidence type="ECO:0000256" key="6">
    <source>
        <dbReference type="RuleBase" id="RU363041"/>
    </source>
</evidence>
<feature type="non-terminal residue" evidence="7">
    <location>
        <position position="69"/>
    </location>
</feature>
<dbReference type="Pfam" id="PF01925">
    <property type="entry name" value="TauE"/>
    <property type="match status" value="1"/>
</dbReference>
<evidence type="ECO:0000256" key="5">
    <source>
        <dbReference type="ARBA" id="ARBA00023136"/>
    </source>
</evidence>
<evidence type="ECO:0000313" key="8">
    <source>
        <dbReference type="Proteomes" id="UP000271468"/>
    </source>
</evidence>
<evidence type="ECO:0000256" key="2">
    <source>
        <dbReference type="ARBA" id="ARBA00009142"/>
    </source>
</evidence>
<comment type="subcellular location">
    <subcellularLocation>
        <location evidence="6">Cell membrane</location>
        <topology evidence="6">Multi-pass membrane protein</topology>
    </subcellularLocation>
    <subcellularLocation>
        <location evidence="1">Membrane</location>
        <topology evidence="1">Multi-pass membrane protein</topology>
    </subcellularLocation>
</comment>
<dbReference type="GO" id="GO:0005886">
    <property type="term" value="C:plasma membrane"/>
    <property type="evidence" value="ECO:0007669"/>
    <property type="project" value="UniProtKB-SubCell"/>
</dbReference>